<accession>A0AA88PWX0</accession>
<comment type="caution">
    <text evidence="1">The sequence shown here is derived from an EMBL/GenBank/DDBJ whole genome shotgun (WGS) entry which is preliminary data.</text>
</comment>
<keyword evidence="2" id="KW-1185">Reference proteome</keyword>
<gene>
    <name evidence="1" type="ORF">Q8A67_008210</name>
</gene>
<evidence type="ECO:0000313" key="2">
    <source>
        <dbReference type="Proteomes" id="UP001187343"/>
    </source>
</evidence>
<dbReference type="EMBL" id="JAUYZG010000007">
    <property type="protein sequence ID" value="KAK2903497.1"/>
    <property type="molecule type" value="Genomic_DNA"/>
</dbReference>
<dbReference type="AlphaFoldDB" id="A0AA88PWX0"/>
<evidence type="ECO:0000313" key="1">
    <source>
        <dbReference type="EMBL" id="KAK2903497.1"/>
    </source>
</evidence>
<proteinExistence type="predicted"/>
<sequence length="104" mass="11777">MDGLPLCHYTADSLSGPPALTVPMPCLFPHDGGPTEAAAQKGRQYGMDSEEWSQWQSEFRGQIRALRHWLKTMEKRLPPPDPDVSLSHTLQPNHLRTLLKMLQM</sequence>
<protein>
    <submittedName>
        <fullName evidence="1">Uncharacterized protein</fullName>
    </submittedName>
</protein>
<dbReference type="Proteomes" id="UP001187343">
    <property type="component" value="Unassembled WGS sequence"/>
</dbReference>
<name>A0AA88PWX0_9TELE</name>
<reference evidence="1" key="1">
    <citation type="submission" date="2023-08" db="EMBL/GenBank/DDBJ databases">
        <title>Chromosome-level Genome Assembly of mud carp (Cirrhinus molitorella).</title>
        <authorList>
            <person name="Liu H."/>
        </authorList>
    </citation>
    <scope>NUCLEOTIDE SEQUENCE</scope>
    <source>
        <strain evidence="1">Prfri</strain>
        <tissue evidence="1">Muscle</tissue>
    </source>
</reference>
<organism evidence="1 2">
    <name type="scientific">Cirrhinus molitorella</name>
    <name type="common">mud carp</name>
    <dbReference type="NCBI Taxonomy" id="172907"/>
    <lineage>
        <taxon>Eukaryota</taxon>
        <taxon>Metazoa</taxon>
        <taxon>Chordata</taxon>
        <taxon>Craniata</taxon>
        <taxon>Vertebrata</taxon>
        <taxon>Euteleostomi</taxon>
        <taxon>Actinopterygii</taxon>
        <taxon>Neopterygii</taxon>
        <taxon>Teleostei</taxon>
        <taxon>Ostariophysi</taxon>
        <taxon>Cypriniformes</taxon>
        <taxon>Cyprinidae</taxon>
        <taxon>Labeoninae</taxon>
        <taxon>Labeonini</taxon>
        <taxon>Cirrhinus</taxon>
    </lineage>
</organism>